<gene>
    <name evidence="3" type="ORF">C7Y71_010420</name>
</gene>
<evidence type="ECO:0000313" key="3">
    <source>
        <dbReference type="EMBL" id="QFQ13391.1"/>
    </source>
</evidence>
<evidence type="ECO:0000256" key="1">
    <source>
        <dbReference type="SAM" id="Phobius"/>
    </source>
</evidence>
<feature type="transmembrane region" description="Helical" evidence="1">
    <location>
        <begin position="20"/>
        <end position="44"/>
    </location>
</feature>
<dbReference type="EMBL" id="CP033459">
    <property type="protein sequence ID" value="QFQ13391.1"/>
    <property type="molecule type" value="Genomic_DNA"/>
</dbReference>
<dbReference type="Proteomes" id="UP000249375">
    <property type="component" value="Chromosome"/>
</dbReference>
<keyword evidence="1" id="KW-1133">Transmembrane helix</keyword>
<dbReference type="SUPFAM" id="SSF54184">
    <property type="entry name" value="Penicillin-binding protein 2x (pbp-2x), c-terminal domain"/>
    <property type="match status" value="1"/>
</dbReference>
<accession>A0A5P8E8R8</accession>
<dbReference type="SMART" id="SM00740">
    <property type="entry name" value="PASTA"/>
    <property type="match status" value="1"/>
</dbReference>
<dbReference type="Gene3D" id="3.30.10.20">
    <property type="match status" value="2"/>
</dbReference>
<name>A0A5P8E8R8_9BACT</name>
<dbReference type="KEGG" id="alq:C7Y71_010420"/>
<dbReference type="CDD" id="cd06577">
    <property type="entry name" value="PASTA_pknB"/>
    <property type="match status" value="1"/>
</dbReference>
<reference evidence="3 4" key="1">
    <citation type="submission" date="2018-11" db="EMBL/GenBank/DDBJ databases">
        <authorList>
            <person name="Na S.W."/>
            <person name="Baik M."/>
        </authorList>
    </citation>
    <scope>NUCLEOTIDE SEQUENCE [LARGE SCALE GENOMIC DNA]</scope>
    <source>
        <strain evidence="3 4">E39</strain>
    </source>
</reference>
<protein>
    <submittedName>
        <fullName evidence="3">PASTA domain-containing protein</fullName>
    </submittedName>
</protein>
<sequence>MVHSKKFNTIRFDMNIFRKIPGLLTSLNCLGMLVILALLIYFGYNMLSGYTHHGESTKVPNVFGKSYDEAKKILEDAGLTVEVSDTGFVDSLKANVVLTQSLRPGDNVKPGRIIELSVNADHPLPKPLPDLAENSSLREAQARLLEEGFKLGEVEYVPSPDRDWVIAVKSNGKNVMAGDLVSVVTPVVLVVGDGKKVEVFNGEEYTKDPEFKTDTVLVTELGSLGEGDVILDHPEYIGFENEIDDIKTALKPGNKLKP</sequence>
<evidence type="ECO:0000313" key="4">
    <source>
        <dbReference type="Proteomes" id="UP000249375"/>
    </source>
</evidence>
<feature type="domain" description="PASTA" evidence="2">
    <location>
        <begin position="54"/>
        <end position="120"/>
    </location>
</feature>
<proteinExistence type="predicted"/>
<organism evidence="3 4">
    <name type="scientific">Pseudoprevotella muciniphila</name>
    <dbReference type="NCBI Taxonomy" id="2133944"/>
    <lineage>
        <taxon>Bacteria</taxon>
        <taxon>Pseudomonadati</taxon>
        <taxon>Bacteroidota</taxon>
        <taxon>Bacteroidia</taxon>
        <taxon>Bacteroidales</taxon>
        <taxon>Prevotellaceae</taxon>
        <taxon>Pseudoprevotella</taxon>
    </lineage>
</organism>
<evidence type="ECO:0000259" key="2">
    <source>
        <dbReference type="PROSITE" id="PS51178"/>
    </source>
</evidence>
<keyword evidence="4" id="KW-1185">Reference proteome</keyword>
<dbReference type="PROSITE" id="PS51178">
    <property type="entry name" value="PASTA"/>
    <property type="match status" value="1"/>
</dbReference>
<dbReference type="AlphaFoldDB" id="A0A5P8E8R8"/>
<keyword evidence="1" id="KW-0812">Transmembrane</keyword>
<dbReference type="InterPro" id="IPR005543">
    <property type="entry name" value="PASTA_dom"/>
</dbReference>
<keyword evidence="1" id="KW-0472">Membrane</keyword>
<dbReference type="Pfam" id="PF03793">
    <property type="entry name" value="PASTA"/>
    <property type="match status" value="1"/>
</dbReference>
<dbReference type="OrthoDB" id="9803895at2"/>